<sequence>MTALATPPTRPAAPAVATRPVTFGRVLAAEWLKVRTVRSTVWTLAVTVLAMVGISGLFAWASTTMSDEQAASAGGTDLPALLSAGVNLGQLAVAVLGVLVVTSEYSTGMVRSTFAAVPRRLPVLVAKALVLTGVVVVATVVAMLLSYLVSLPFHDELGVTVDLADAEQLRRLVGLPLYLAGVALLGLAFGALLRHTAGAMTAVIGLLLVVETVFSIVPLRFFELVGPFLPSTAGARVMYGEDTLAMIDGMRDTVSLTPWQGYGVMIAWVVVLGGVAAVLLRRRDA</sequence>
<organism evidence="2 3">
    <name type="scientific">Cellulomonas carbonis T26</name>
    <dbReference type="NCBI Taxonomy" id="947969"/>
    <lineage>
        <taxon>Bacteria</taxon>
        <taxon>Bacillati</taxon>
        <taxon>Actinomycetota</taxon>
        <taxon>Actinomycetes</taxon>
        <taxon>Micrococcales</taxon>
        <taxon>Cellulomonadaceae</taxon>
        <taxon>Cellulomonas</taxon>
    </lineage>
</organism>
<feature type="transmembrane region" description="Helical" evidence="1">
    <location>
        <begin position="123"/>
        <end position="149"/>
    </location>
</feature>
<protein>
    <recommendedName>
        <fullName evidence="4">ABC transporter permease</fullName>
    </recommendedName>
</protein>
<feature type="transmembrane region" description="Helical" evidence="1">
    <location>
        <begin position="200"/>
        <end position="222"/>
    </location>
</feature>
<dbReference type="GO" id="GO:0005886">
    <property type="term" value="C:plasma membrane"/>
    <property type="evidence" value="ECO:0007669"/>
    <property type="project" value="UniProtKB-SubCell"/>
</dbReference>
<dbReference type="AlphaFoldDB" id="A0A0A0BXP8"/>
<dbReference type="PANTHER" id="PTHR37305">
    <property type="entry name" value="INTEGRAL MEMBRANE PROTEIN-RELATED"/>
    <property type="match status" value="1"/>
</dbReference>
<feature type="transmembrane region" description="Helical" evidence="1">
    <location>
        <begin position="41"/>
        <end position="61"/>
    </location>
</feature>
<keyword evidence="3" id="KW-1185">Reference proteome</keyword>
<evidence type="ECO:0000313" key="2">
    <source>
        <dbReference type="EMBL" id="KGM12477.1"/>
    </source>
</evidence>
<feature type="transmembrane region" description="Helical" evidence="1">
    <location>
        <begin position="169"/>
        <end position="193"/>
    </location>
</feature>
<dbReference type="RefSeq" id="WP_043602566.1">
    <property type="nucleotide sequence ID" value="NZ_AXCY01000004.1"/>
</dbReference>
<dbReference type="EMBL" id="AXCY01000004">
    <property type="protein sequence ID" value="KGM12477.1"/>
    <property type="molecule type" value="Genomic_DNA"/>
</dbReference>
<reference evidence="2 3" key="2">
    <citation type="journal article" date="2015" name="Stand. Genomic Sci.">
        <title>Draft genome sequence of Cellulomonas carbonis T26(T) and comparative analysis of six Cellulomonas genomes.</title>
        <authorList>
            <person name="Zhuang W."/>
            <person name="Zhang S."/>
            <person name="Xia X."/>
            <person name="Wang G."/>
        </authorList>
    </citation>
    <scope>NUCLEOTIDE SEQUENCE [LARGE SCALE GENOMIC DNA]</scope>
    <source>
        <strain evidence="2 3">T26</strain>
    </source>
</reference>
<keyword evidence="1" id="KW-0472">Membrane</keyword>
<name>A0A0A0BXP8_9CELL</name>
<proteinExistence type="predicted"/>
<reference evidence="2 3" key="1">
    <citation type="submission" date="2013-08" db="EMBL/GenBank/DDBJ databases">
        <title>Genome sequencing of Cellulomonas carbonis T26.</title>
        <authorList>
            <person name="Chen F."/>
            <person name="Li Y."/>
            <person name="Wang G."/>
        </authorList>
    </citation>
    <scope>NUCLEOTIDE SEQUENCE [LARGE SCALE GENOMIC DNA]</scope>
    <source>
        <strain evidence="2 3">T26</strain>
    </source>
</reference>
<evidence type="ECO:0008006" key="4">
    <source>
        <dbReference type="Google" id="ProtNLM"/>
    </source>
</evidence>
<dbReference type="Proteomes" id="UP000029839">
    <property type="component" value="Unassembled WGS sequence"/>
</dbReference>
<feature type="transmembrane region" description="Helical" evidence="1">
    <location>
        <begin position="259"/>
        <end position="280"/>
    </location>
</feature>
<gene>
    <name evidence="2" type="ORF">N868_11855</name>
</gene>
<feature type="transmembrane region" description="Helical" evidence="1">
    <location>
        <begin position="81"/>
        <end position="102"/>
    </location>
</feature>
<comment type="caution">
    <text evidence="2">The sequence shown here is derived from an EMBL/GenBank/DDBJ whole genome shotgun (WGS) entry which is preliminary data.</text>
</comment>
<keyword evidence="1" id="KW-1133">Transmembrane helix</keyword>
<evidence type="ECO:0000256" key="1">
    <source>
        <dbReference type="SAM" id="Phobius"/>
    </source>
</evidence>
<keyword evidence="1" id="KW-0812">Transmembrane</keyword>
<dbReference type="OrthoDB" id="3297477at2"/>
<accession>A0A0A0BXP8</accession>
<dbReference type="PANTHER" id="PTHR37305:SF1">
    <property type="entry name" value="MEMBRANE PROTEIN"/>
    <property type="match status" value="1"/>
</dbReference>
<dbReference type="GO" id="GO:0140359">
    <property type="term" value="F:ABC-type transporter activity"/>
    <property type="evidence" value="ECO:0007669"/>
    <property type="project" value="InterPro"/>
</dbReference>
<evidence type="ECO:0000313" key="3">
    <source>
        <dbReference type="Proteomes" id="UP000029839"/>
    </source>
</evidence>